<dbReference type="Proteomes" id="UP000053841">
    <property type="component" value="Unassembled WGS sequence"/>
</dbReference>
<sequence length="62" mass="7254">MINFSLLLSAVGFRIRLDCARLLVARRWFFSQHTIERWAGAIWPETRGVLALSQPWRNSIKP</sequence>
<gene>
    <name evidence="1" type="ORF">COCCADRAFT_102753</name>
</gene>
<protein>
    <submittedName>
        <fullName evidence="1">Uncharacterized protein</fullName>
    </submittedName>
</protein>
<evidence type="ECO:0000313" key="2">
    <source>
        <dbReference type="Proteomes" id="UP000053841"/>
    </source>
</evidence>
<keyword evidence="2" id="KW-1185">Reference proteome</keyword>
<name>W6YHS9_COCC2</name>
<evidence type="ECO:0000313" key="1">
    <source>
        <dbReference type="EMBL" id="EUC30871.1"/>
    </source>
</evidence>
<reference evidence="1 2" key="1">
    <citation type="journal article" date="2013" name="PLoS Genet.">
        <title>Comparative genome structure, secondary metabolite, and effector coding capacity across Cochliobolus pathogens.</title>
        <authorList>
            <person name="Condon B.J."/>
            <person name="Leng Y."/>
            <person name="Wu D."/>
            <person name="Bushley K.E."/>
            <person name="Ohm R.A."/>
            <person name="Otillar R."/>
            <person name="Martin J."/>
            <person name="Schackwitz W."/>
            <person name="Grimwood J."/>
            <person name="MohdZainudin N."/>
            <person name="Xue C."/>
            <person name="Wang R."/>
            <person name="Manning V.A."/>
            <person name="Dhillon B."/>
            <person name="Tu Z.J."/>
            <person name="Steffenson B.J."/>
            <person name="Salamov A."/>
            <person name="Sun H."/>
            <person name="Lowry S."/>
            <person name="LaButti K."/>
            <person name="Han J."/>
            <person name="Copeland A."/>
            <person name="Lindquist E."/>
            <person name="Barry K."/>
            <person name="Schmutz J."/>
            <person name="Baker S.E."/>
            <person name="Ciuffetti L.M."/>
            <person name="Grigoriev I.V."/>
            <person name="Zhong S."/>
            <person name="Turgeon B.G."/>
        </authorList>
    </citation>
    <scope>NUCLEOTIDE SEQUENCE [LARGE SCALE GENOMIC DNA]</scope>
    <source>
        <strain evidence="1 2">26-R-13</strain>
    </source>
</reference>
<organism evidence="1 2">
    <name type="scientific">Cochliobolus carbonum (strain 26-R-13)</name>
    <name type="common">Maize leaf spot fungus</name>
    <name type="synonym">Bipolaris zeicola</name>
    <dbReference type="NCBI Taxonomy" id="930089"/>
    <lineage>
        <taxon>Eukaryota</taxon>
        <taxon>Fungi</taxon>
        <taxon>Dikarya</taxon>
        <taxon>Ascomycota</taxon>
        <taxon>Pezizomycotina</taxon>
        <taxon>Dothideomycetes</taxon>
        <taxon>Pleosporomycetidae</taxon>
        <taxon>Pleosporales</taxon>
        <taxon>Pleosporineae</taxon>
        <taxon>Pleosporaceae</taxon>
        <taxon>Bipolaris</taxon>
    </lineage>
</organism>
<dbReference type="EMBL" id="KI964684">
    <property type="protein sequence ID" value="EUC30871.1"/>
    <property type="molecule type" value="Genomic_DNA"/>
</dbReference>
<dbReference type="HOGENOM" id="CLU_2903871_0_0_1"/>
<accession>W6YHS9</accession>
<dbReference type="AlphaFoldDB" id="W6YHS9"/>
<dbReference type="GeneID" id="19142629"/>
<dbReference type="RefSeq" id="XP_007714821.1">
    <property type="nucleotide sequence ID" value="XM_007716631.1"/>
</dbReference>
<proteinExistence type="predicted"/>
<dbReference type="KEGG" id="bze:COCCADRAFT_102753"/>